<proteinExistence type="predicted"/>
<dbReference type="HOGENOM" id="CLU_1279549_0_0_1"/>
<dbReference type="KEGG" id="smo:SELMODRAFT_421956"/>
<dbReference type="AlphaFoldDB" id="D8SGW6"/>
<evidence type="ECO:0000313" key="2">
    <source>
        <dbReference type="Proteomes" id="UP000001514"/>
    </source>
</evidence>
<evidence type="ECO:0000313" key="1">
    <source>
        <dbReference type="EMBL" id="EFJ16275.1"/>
    </source>
</evidence>
<accession>D8SGW6</accession>
<dbReference type="Gramene" id="EFJ16275">
    <property type="protein sequence ID" value="EFJ16275"/>
    <property type="gene ID" value="SELMODRAFT_421956"/>
</dbReference>
<name>D8SGW6_SELML</name>
<dbReference type="InParanoid" id="D8SGW6"/>
<keyword evidence="2" id="KW-1185">Reference proteome</keyword>
<dbReference type="EMBL" id="GL377619">
    <property type="protein sequence ID" value="EFJ16275.1"/>
    <property type="molecule type" value="Genomic_DNA"/>
</dbReference>
<reference evidence="1 2" key="1">
    <citation type="journal article" date="2011" name="Science">
        <title>The Selaginella genome identifies genetic changes associated with the evolution of vascular plants.</title>
        <authorList>
            <person name="Banks J.A."/>
            <person name="Nishiyama T."/>
            <person name="Hasebe M."/>
            <person name="Bowman J.L."/>
            <person name="Gribskov M."/>
            <person name="dePamphilis C."/>
            <person name="Albert V.A."/>
            <person name="Aono N."/>
            <person name="Aoyama T."/>
            <person name="Ambrose B.A."/>
            <person name="Ashton N.W."/>
            <person name="Axtell M.J."/>
            <person name="Barker E."/>
            <person name="Barker M.S."/>
            <person name="Bennetzen J.L."/>
            <person name="Bonawitz N.D."/>
            <person name="Chapple C."/>
            <person name="Cheng C."/>
            <person name="Correa L.G."/>
            <person name="Dacre M."/>
            <person name="DeBarry J."/>
            <person name="Dreyer I."/>
            <person name="Elias M."/>
            <person name="Engstrom E.M."/>
            <person name="Estelle M."/>
            <person name="Feng L."/>
            <person name="Finet C."/>
            <person name="Floyd S.K."/>
            <person name="Frommer W.B."/>
            <person name="Fujita T."/>
            <person name="Gramzow L."/>
            <person name="Gutensohn M."/>
            <person name="Harholt J."/>
            <person name="Hattori M."/>
            <person name="Heyl A."/>
            <person name="Hirai T."/>
            <person name="Hiwatashi Y."/>
            <person name="Ishikawa M."/>
            <person name="Iwata M."/>
            <person name="Karol K.G."/>
            <person name="Koehler B."/>
            <person name="Kolukisaoglu U."/>
            <person name="Kubo M."/>
            <person name="Kurata T."/>
            <person name="Lalonde S."/>
            <person name="Li K."/>
            <person name="Li Y."/>
            <person name="Litt A."/>
            <person name="Lyons E."/>
            <person name="Manning G."/>
            <person name="Maruyama T."/>
            <person name="Michael T.P."/>
            <person name="Mikami K."/>
            <person name="Miyazaki S."/>
            <person name="Morinaga S."/>
            <person name="Murata T."/>
            <person name="Mueller-Roeber B."/>
            <person name="Nelson D.R."/>
            <person name="Obara M."/>
            <person name="Oguri Y."/>
            <person name="Olmstead R.G."/>
            <person name="Onodera N."/>
            <person name="Petersen B.L."/>
            <person name="Pils B."/>
            <person name="Prigge M."/>
            <person name="Rensing S.A."/>
            <person name="Riano-Pachon D.M."/>
            <person name="Roberts A.W."/>
            <person name="Sato Y."/>
            <person name="Scheller H.V."/>
            <person name="Schulz B."/>
            <person name="Schulz C."/>
            <person name="Shakirov E.V."/>
            <person name="Shibagaki N."/>
            <person name="Shinohara N."/>
            <person name="Shippen D.E."/>
            <person name="Soerensen I."/>
            <person name="Sotooka R."/>
            <person name="Sugimoto N."/>
            <person name="Sugita M."/>
            <person name="Sumikawa N."/>
            <person name="Tanurdzic M."/>
            <person name="Theissen G."/>
            <person name="Ulvskov P."/>
            <person name="Wakazuki S."/>
            <person name="Weng J.K."/>
            <person name="Willats W.W."/>
            <person name="Wipf D."/>
            <person name="Wolf P.G."/>
            <person name="Yang L."/>
            <person name="Zimmer A.D."/>
            <person name="Zhu Q."/>
            <person name="Mitros T."/>
            <person name="Hellsten U."/>
            <person name="Loque D."/>
            <person name="Otillar R."/>
            <person name="Salamov A."/>
            <person name="Schmutz J."/>
            <person name="Shapiro H."/>
            <person name="Lindquist E."/>
            <person name="Lucas S."/>
            <person name="Rokhsar D."/>
            <person name="Grigoriev I.V."/>
        </authorList>
    </citation>
    <scope>NUCLEOTIDE SEQUENCE [LARGE SCALE GENOMIC DNA]</scope>
</reference>
<organism evidence="2">
    <name type="scientific">Selaginella moellendorffii</name>
    <name type="common">Spikemoss</name>
    <dbReference type="NCBI Taxonomy" id="88036"/>
    <lineage>
        <taxon>Eukaryota</taxon>
        <taxon>Viridiplantae</taxon>
        <taxon>Streptophyta</taxon>
        <taxon>Embryophyta</taxon>
        <taxon>Tracheophyta</taxon>
        <taxon>Lycopodiopsida</taxon>
        <taxon>Selaginellales</taxon>
        <taxon>Selaginellaceae</taxon>
        <taxon>Selaginella</taxon>
    </lineage>
</organism>
<protein>
    <submittedName>
        <fullName evidence="1">Uncharacterized protein</fullName>
    </submittedName>
</protein>
<sequence>MAMTHALSTGGGFSSRTRAKARLSRNWKHDQSYWLDSNFGFGSNGNGLPDEASSSLSTVVDINYTRRISDSSSNEIEQRLSPGIEEAMHLSSLDMSSGDFSRKEIPMQGAANPSFGSFTPLRDTPGVPFETYGTLSVRSIEFARFLCRLRYCIRKKQRLALDSIGRQPGNKPDAMARDGTQSVLSKGFPIWINVCDETPYDILLVSAKGLKRSLQL</sequence>
<gene>
    <name evidence="1" type="ORF">SELMODRAFT_421956</name>
</gene>
<dbReference type="Proteomes" id="UP000001514">
    <property type="component" value="Unassembled WGS sequence"/>
</dbReference>